<keyword evidence="3" id="KW-1185">Reference proteome</keyword>
<keyword evidence="1" id="KW-0812">Transmembrane</keyword>
<sequence length="134" mass="15779">MLLTFTTVQAIMELRSYKKELNDVENLHDKRLMIDGHWWLLFPYKLYLEKKELKKVLQTSQSSKDIKKIERSKNFLLRSEAWLFIVLGSMFYLISTTIDIASSLIHPPLIVVFILPIFIISTALYAALRFLNEK</sequence>
<evidence type="ECO:0000313" key="2">
    <source>
        <dbReference type="EMBL" id="RST95554.1"/>
    </source>
</evidence>
<dbReference type="RefSeq" id="WP_125956302.1">
    <property type="nucleotide sequence ID" value="NZ_JAQEJV010000003.1"/>
</dbReference>
<dbReference type="AlphaFoldDB" id="A0A429ZPD0"/>
<accession>A0A429ZPD0</accession>
<gene>
    <name evidence="2" type="ORF">CBF36_02400</name>
</gene>
<reference evidence="2 3" key="1">
    <citation type="submission" date="2017-05" db="EMBL/GenBank/DDBJ databases">
        <title>Vagococcus spp. assemblies.</title>
        <authorList>
            <person name="Gulvik C.A."/>
        </authorList>
    </citation>
    <scope>NUCLEOTIDE SEQUENCE [LARGE SCALE GENOMIC DNA]</scope>
    <source>
        <strain evidence="2 3">SS1994</strain>
    </source>
</reference>
<feature type="transmembrane region" description="Helical" evidence="1">
    <location>
        <begin position="81"/>
        <end position="102"/>
    </location>
</feature>
<organism evidence="2 3">
    <name type="scientific">Vagococcus bubulae</name>
    <dbReference type="NCBI Taxonomy" id="1977868"/>
    <lineage>
        <taxon>Bacteria</taxon>
        <taxon>Bacillati</taxon>
        <taxon>Bacillota</taxon>
        <taxon>Bacilli</taxon>
        <taxon>Lactobacillales</taxon>
        <taxon>Enterococcaceae</taxon>
        <taxon>Vagococcus</taxon>
    </lineage>
</organism>
<proteinExistence type="predicted"/>
<evidence type="ECO:0000313" key="3">
    <source>
        <dbReference type="Proteomes" id="UP000288490"/>
    </source>
</evidence>
<comment type="caution">
    <text evidence="2">The sequence shown here is derived from an EMBL/GenBank/DDBJ whole genome shotgun (WGS) entry which is preliminary data.</text>
</comment>
<protein>
    <submittedName>
        <fullName evidence="2">Uncharacterized protein</fullName>
    </submittedName>
</protein>
<evidence type="ECO:0000256" key="1">
    <source>
        <dbReference type="SAM" id="Phobius"/>
    </source>
</evidence>
<keyword evidence="1" id="KW-0472">Membrane</keyword>
<dbReference type="Proteomes" id="UP000288490">
    <property type="component" value="Unassembled WGS sequence"/>
</dbReference>
<feature type="transmembrane region" description="Helical" evidence="1">
    <location>
        <begin position="108"/>
        <end position="128"/>
    </location>
</feature>
<keyword evidence="1" id="KW-1133">Transmembrane helix</keyword>
<name>A0A429ZPD0_9ENTE</name>
<dbReference type="EMBL" id="NGJT01000003">
    <property type="protein sequence ID" value="RST95554.1"/>
    <property type="molecule type" value="Genomic_DNA"/>
</dbReference>